<dbReference type="Gene3D" id="3.40.630.30">
    <property type="match status" value="1"/>
</dbReference>
<protein>
    <submittedName>
        <fullName evidence="1">Uncharacterized protein</fullName>
    </submittedName>
</protein>
<gene>
    <name evidence="1" type="ORF">PMAYCL1PPCAC_11506</name>
</gene>
<dbReference type="PANTHER" id="PTHR20905">
    <property type="entry name" value="N-ACETYLTRANSFERASE-RELATED"/>
    <property type="match status" value="1"/>
</dbReference>
<dbReference type="EMBL" id="BTRK01000003">
    <property type="protein sequence ID" value="GMR41311.1"/>
    <property type="molecule type" value="Genomic_DNA"/>
</dbReference>
<comment type="caution">
    <text evidence="1">The sequence shown here is derived from an EMBL/GenBank/DDBJ whole genome shotgun (WGS) entry which is preliminary data.</text>
</comment>
<organism evidence="1 2">
    <name type="scientific">Pristionchus mayeri</name>
    <dbReference type="NCBI Taxonomy" id="1317129"/>
    <lineage>
        <taxon>Eukaryota</taxon>
        <taxon>Metazoa</taxon>
        <taxon>Ecdysozoa</taxon>
        <taxon>Nematoda</taxon>
        <taxon>Chromadorea</taxon>
        <taxon>Rhabditida</taxon>
        <taxon>Rhabditina</taxon>
        <taxon>Diplogasteromorpha</taxon>
        <taxon>Diplogasteroidea</taxon>
        <taxon>Neodiplogasteridae</taxon>
        <taxon>Pristionchus</taxon>
    </lineage>
</organism>
<sequence>AIKYRSLPQHFRFEPIRAHHLPQLMDLGKRYLQDEPVAQALGTTIENTRNGLEYLHQYAIAANSVVATSQICYENKNNQPIGMLIIYPTYRDPKKAPFSVPEPKLSQQETAYCWGIDN</sequence>
<feature type="non-terminal residue" evidence="1">
    <location>
        <position position="1"/>
    </location>
</feature>
<evidence type="ECO:0000313" key="1">
    <source>
        <dbReference type="EMBL" id="GMR41311.1"/>
    </source>
</evidence>
<name>A0AAN4ZI98_9BILA</name>
<accession>A0AAN4ZI98</accession>
<evidence type="ECO:0000313" key="2">
    <source>
        <dbReference type="Proteomes" id="UP001328107"/>
    </source>
</evidence>
<reference evidence="2" key="1">
    <citation type="submission" date="2022-10" db="EMBL/GenBank/DDBJ databases">
        <title>Genome assembly of Pristionchus species.</title>
        <authorList>
            <person name="Yoshida K."/>
            <person name="Sommer R.J."/>
        </authorList>
    </citation>
    <scope>NUCLEOTIDE SEQUENCE [LARGE SCALE GENOMIC DNA]</scope>
    <source>
        <strain evidence="2">RS5460</strain>
    </source>
</reference>
<dbReference type="AlphaFoldDB" id="A0AAN4ZI98"/>
<keyword evidence="2" id="KW-1185">Reference proteome</keyword>
<dbReference type="GO" id="GO:0008080">
    <property type="term" value="F:N-acetyltransferase activity"/>
    <property type="evidence" value="ECO:0007669"/>
    <property type="project" value="TreeGrafter"/>
</dbReference>
<dbReference type="PANTHER" id="PTHR20905:SF30">
    <property type="entry name" value="N-ACETYLTRANSFERASE DOMAIN-CONTAINING PROTEIN"/>
    <property type="match status" value="1"/>
</dbReference>
<proteinExistence type="predicted"/>
<dbReference type="Proteomes" id="UP001328107">
    <property type="component" value="Unassembled WGS sequence"/>
</dbReference>